<sequence length="337" mass="36887">MPTDIANRIVSKRLPSIISKVWQMIYLGARTSPVGYLRQLEWVMVHKEVEADVQIAWDCGSDDVALTTDSDTLPYANIGKKAQTLQSFDETQDVGSYACYGLLPCAVWSCMEALLQIMSRNALSEPLIAFPDEGILHAKFQHPWSRLDTLWSGSVLLFDSNGSNSNKPYPGSIRMTQMVRMNRMARVSNGGDGNGGGRGRRHGVTVSVPSCFGAFVLYSCIEDAEKAIQGEYGMICDQLPRVIGNHWMPTRPSQSAQSVATSWAVSTCGIYFALTARPMCTATCLEPTTPQMLFAAISCSKNNRSTSTLLTKQDDIFGQRQLRLHIGPSIVSASAAT</sequence>
<protein>
    <submittedName>
        <fullName evidence="1">Uncharacterized protein</fullName>
    </submittedName>
</protein>
<accession>A0A1Y2GAN9</accession>
<organism evidence="1 2">
    <name type="scientific">Lobosporangium transversale</name>
    <dbReference type="NCBI Taxonomy" id="64571"/>
    <lineage>
        <taxon>Eukaryota</taxon>
        <taxon>Fungi</taxon>
        <taxon>Fungi incertae sedis</taxon>
        <taxon>Mucoromycota</taxon>
        <taxon>Mortierellomycotina</taxon>
        <taxon>Mortierellomycetes</taxon>
        <taxon>Mortierellales</taxon>
        <taxon>Mortierellaceae</taxon>
        <taxon>Lobosporangium</taxon>
    </lineage>
</organism>
<evidence type="ECO:0000313" key="1">
    <source>
        <dbReference type="EMBL" id="ORZ05677.1"/>
    </source>
</evidence>
<dbReference type="AlphaFoldDB" id="A0A1Y2GAN9"/>
<comment type="caution">
    <text evidence="1">The sequence shown here is derived from an EMBL/GenBank/DDBJ whole genome shotgun (WGS) entry which is preliminary data.</text>
</comment>
<dbReference type="InParanoid" id="A0A1Y2GAN9"/>
<name>A0A1Y2GAN9_9FUNG</name>
<keyword evidence="2" id="KW-1185">Reference proteome</keyword>
<gene>
    <name evidence="1" type="ORF">BCR41DRAFT_400422</name>
</gene>
<dbReference type="RefSeq" id="XP_021877164.1">
    <property type="nucleotide sequence ID" value="XM_022029140.1"/>
</dbReference>
<dbReference type="GeneID" id="33570983"/>
<dbReference type="EMBL" id="MCFF01000049">
    <property type="protein sequence ID" value="ORZ05677.1"/>
    <property type="molecule type" value="Genomic_DNA"/>
</dbReference>
<reference evidence="1 2" key="1">
    <citation type="submission" date="2016-07" db="EMBL/GenBank/DDBJ databases">
        <title>Pervasive Adenine N6-methylation of Active Genes in Fungi.</title>
        <authorList>
            <consortium name="DOE Joint Genome Institute"/>
            <person name="Mondo S.J."/>
            <person name="Dannebaum R.O."/>
            <person name="Kuo R.C."/>
            <person name="Labutti K."/>
            <person name="Haridas S."/>
            <person name="Kuo A."/>
            <person name="Salamov A."/>
            <person name="Ahrendt S.R."/>
            <person name="Lipzen A."/>
            <person name="Sullivan W."/>
            <person name="Andreopoulos W.B."/>
            <person name="Clum A."/>
            <person name="Lindquist E."/>
            <person name="Daum C."/>
            <person name="Ramamoorthy G.K."/>
            <person name="Gryganskyi A."/>
            <person name="Culley D."/>
            <person name="Magnuson J.K."/>
            <person name="James T.Y."/>
            <person name="O'Malley M.A."/>
            <person name="Stajich J.E."/>
            <person name="Spatafora J.W."/>
            <person name="Visel A."/>
            <person name="Grigoriev I.V."/>
        </authorList>
    </citation>
    <scope>NUCLEOTIDE SEQUENCE [LARGE SCALE GENOMIC DNA]</scope>
    <source>
        <strain evidence="1 2">NRRL 3116</strain>
    </source>
</reference>
<dbReference type="Proteomes" id="UP000193648">
    <property type="component" value="Unassembled WGS sequence"/>
</dbReference>
<proteinExistence type="predicted"/>
<evidence type="ECO:0000313" key="2">
    <source>
        <dbReference type="Proteomes" id="UP000193648"/>
    </source>
</evidence>